<reference evidence="1 2" key="1">
    <citation type="submission" date="2020-08" db="EMBL/GenBank/DDBJ databases">
        <title>Genomic Encyclopedia of Type Strains, Phase IV (KMG-IV): sequencing the most valuable type-strain genomes for metagenomic binning, comparative biology and taxonomic classification.</title>
        <authorList>
            <person name="Goeker M."/>
        </authorList>
    </citation>
    <scope>NUCLEOTIDE SEQUENCE [LARGE SCALE GENOMIC DNA]</scope>
    <source>
        <strain evidence="1 2">DSM 11590</strain>
    </source>
</reference>
<dbReference type="AlphaFoldDB" id="A0A7X0DNW6"/>
<organism evidence="1 2">
    <name type="scientific">Novispirillum itersonii</name>
    <name type="common">Aquaspirillum itersonii</name>
    <dbReference type="NCBI Taxonomy" id="189"/>
    <lineage>
        <taxon>Bacteria</taxon>
        <taxon>Pseudomonadati</taxon>
        <taxon>Pseudomonadota</taxon>
        <taxon>Alphaproteobacteria</taxon>
        <taxon>Rhodospirillales</taxon>
        <taxon>Novispirillaceae</taxon>
        <taxon>Novispirillum</taxon>
    </lineage>
</organism>
<gene>
    <name evidence="1" type="ORF">FHS48_003217</name>
</gene>
<dbReference type="Proteomes" id="UP000544872">
    <property type="component" value="Unassembled WGS sequence"/>
</dbReference>
<proteinExistence type="predicted"/>
<dbReference type="EMBL" id="JACIIX010000013">
    <property type="protein sequence ID" value="MBB6211774.1"/>
    <property type="molecule type" value="Genomic_DNA"/>
</dbReference>
<name>A0A7X0DNW6_NOVIT</name>
<keyword evidence="2" id="KW-1185">Reference proteome</keyword>
<dbReference type="Pfam" id="PF11162">
    <property type="entry name" value="DUF2946"/>
    <property type="match status" value="1"/>
</dbReference>
<evidence type="ECO:0000313" key="2">
    <source>
        <dbReference type="Proteomes" id="UP000544872"/>
    </source>
</evidence>
<comment type="caution">
    <text evidence="1">The sequence shown here is derived from an EMBL/GenBank/DDBJ whole genome shotgun (WGS) entry which is preliminary data.</text>
</comment>
<protein>
    <recommendedName>
        <fullName evidence="3">DUF2946 domain-containing protein</fullName>
    </recommendedName>
</protein>
<evidence type="ECO:0008006" key="3">
    <source>
        <dbReference type="Google" id="ProtNLM"/>
    </source>
</evidence>
<dbReference type="InterPro" id="IPR021333">
    <property type="entry name" value="DUF2946"/>
</dbReference>
<evidence type="ECO:0000313" key="1">
    <source>
        <dbReference type="EMBL" id="MBB6211774.1"/>
    </source>
</evidence>
<sequence>MAIGYHQPVSTLDYPLPAMARRLPLFRMLRRCGLLAAALALLIQSLAWGLLMPAAMAAPAGTVAICTADGIVYQTADGTFSPTNDDTTAPLKTGGHCPLCPLVGGLALPPPPPSISPPPQRITAVSLPDDLAATGWFLSTRQARGPPTV</sequence>
<dbReference type="RefSeq" id="WP_184264826.1">
    <property type="nucleotide sequence ID" value="NZ_JACIIX010000013.1"/>
</dbReference>
<accession>A0A7X0DNW6</accession>